<sequence>MDVSSTVNVASLDGFVHSNLSTTTQVTQRKKPHPSKKQRDARKRREAEAKADFEARIEELVEELLESRFFAAQELPPEVKRANIRRQVEEVLEMERARPLMPEEDEEEAQNVRAAAQFARRFWQRLKMLGSSESTMIPMSPSCLRIIMVAILWSTSIGISRSFISDLSVGRGNLTSAQFNAKKEKNSNNGDTPESVDSKLTLKDIAALKLQDPETPSYVIRSSSVFVPQKVLAGRTYAPRTHKIATSPLNTLCIFIPTPVPELGGDTQIIRITGNSITCHPSYRHRQ</sequence>
<protein>
    <submittedName>
        <fullName evidence="2">Uncharacterized protein</fullName>
    </submittedName>
</protein>
<name>A0AAD7GPZ7_9AGAR</name>
<comment type="caution">
    <text evidence="2">The sequence shown here is derived from an EMBL/GenBank/DDBJ whole genome shotgun (WGS) entry which is preliminary data.</text>
</comment>
<feature type="region of interest" description="Disordered" evidence="1">
    <location>
        <begin position="20"/>
        <end position="47"/>
    </location>
</feature>
<proteinExistence type="predicted"/>
<evidence type="ECO:0000313" key="2">
    <source>
        <dbReference type="EMBL" id="KAJ7700264.1"/>
    </source>
</evidence>
<feature type="compositionally biased region" description="Basic residues" evidence="1">
    <location>
        <begin position="28"/>
        <end position="42"/>
    </location>
</feature>
<evidence type="ECO:0000313" key="3">
    <source>
        <dbReference type="Proteomes" id="UP001215598"/>
    </source>
</evidence>
<reference evidence="2" key="1">
    <citation type="submission" date="2023-03" db="EMBL/GenBank/DDBJ databases">
        <title>Massive genome expansion in bonnet fungi (Mycena s.s.) driven by repeated elements and novel gene families across ecological guilds.</title>
        <authorList>
            <consortium name="Lawrence Berkeley National Laboratory"/>
            <person name="Harder C.B."/>
            <person name="Miyauchi S."/>
            <person name="Viragh M."/>
            <person name="Kuo A."/>
            <person name="Thoen E."/>
            <person name="Andreopoulos B."/>
            <person name="Lu D."/>
            <person name="Skrede I."/>
            <person name="Drula E."/>
            <person name="Henrissat B."/>
            <person name="Morin E."/>
            <person name="Kohler A."/>
            <person name="Barry K."/>
            <person name="LaButti K."/>
            <person name="Morin E."/>
            <person name="Salamov A."/>
            <person name="Lipzen A."/>
            <person name="Mereny Z."/>
            <person name="Hegedus B."/>
            <person name="Baldrian P."/>
            <person name="Stursova M."/>
            <person name="Weitz H."/>
            <person name="Taylor A."/>
            <person name="Grigoriev I.V."/>
            <person name="Nagy L.G."/>
            <person name="Martin F."/>
            <person name="Kauserud H."/>
        </authorList>
    </citation>
    <scope>NUCLEOTIDE SEQUENCE</scope>
    <source>
        <strain evidence="2">CBHHK182m</strain>
    </source>
</reference>
<gene>
    <name evidence="2" type="ORF">B0H16DRAFT_1483930</name>
</gene>
<dbReference type="Proteomes" id="UP001215598">
    <property type="component" value="Unassembled WGS sequence"/>
</dbReference>
<organism evidence="2 3">
    <name type="scientific">Mycena metata</name>
    <dbReference type="NCBI Taxonomy" id="1033252"/>
    <lineage>
        <taxon>Eukaryota</taxon>
        <taxon>Fungi</taxon>
        <taxon>Dikarya</taxon>
        <taxon>Basidiomycota</taxon>
        <taxon>Agaricomycotina</taxon>
        <taxon>Agaricomycetes</taxon>
        <taxon>Agaricomycetidae</taxon>
        <taxon>Agaricales</taxon>
        <taxon>Marasmiineae</taxon>
        <taxon>Mycenaceae</taxon>
        <taxon>Mycena</taxon>
    </lineage>
</organism>
<evidence type="ECO:0000256" key="1">
    <source>
        <dbReference type="SAM" id="MobiDB-lite"/>
    </source>
</evidence>
<accession>A0AAD7GPZ7</accession>
<dbReference type="AlphaFoldDB" id="A0AAD7GPZ7"/>
<dbReference type="EMBL" id="JARKIB010000556">
    <property type="protein sequence ID" value="KAJ7700264.1"/>
    <property type="molecule type" value="Genomic_DNA"/>
</dbReference>
<keyword evidence="3" id="KW-1185">Reference proteome</keyword>